<accession>A0A927B4N8</accession>
<dbReference type="RefSeq" id="WP_191041181.1">
    <property type="nucleotide sequence ID" value="NZ_JACXAA010000008.1"/>
</dbReference>
<sequence length="48" mass="5284">MIKNVQNKKHNSAKKAYQKPQLKTLGSVRQLTLKLGSLTDSGQAGQFV</sequence>
<reference evidence="2" key="1">
    <citation type="submission" date="2020-09" db="EMBL/GenBank/DDBJ databases">
        <authorList>
            <person name="Kim M.K."/>
        </authorList>
    </citation>
    <scope>NUCLEOTIDE SEQUENCE</scope>
    <source>
        <strain evidence="2">BT704</strain>
    </source>
</reference>
<dbReference type="Proteomes" id="UP000653797">
    <property type="component" value="Unassembled WGS sequence"/>
</dbReference>
<gene>
    <name evidence="2" type="ORF">IC230_21895</name>
</gene>
<protein>
    <recommendedName>
        <fullName evidence="4">Lasso RiPP family leader peptide-containing protein</fullName>
    </recommendedName>
</protein>
<organism evidence="2 3">
    <name type="scientific">Spirosoma validum</name>
    <dbReference type="NCBI Taxonomy" id="2771355"/>
    <lineage>
        <taxon>Bacteria</taxon>
        <taxon>Pseudomonadati</taxon>
        <taxon>Bacteroidota</taxon>
        <taxon>Cytophagia</taxon>
        <taxon>Cytophagales</taxon>
        <taxon>Cytophagaceae</taxon>
        <taxon>Spirosoma</taxon>
    </lineage>
</organism>
<proteinExistence type="predicted"/>
<name>A0A927B4N8_9BACT</name>
<evidence type="ECO:0008006" key="4">
    <source>
        <dbReference type="Google" id="ProtNLM"/>
    </source>
</evidence>
<dbReference type="EMBL" id="JACXAA010000008">
    <property type="protein sequence ID" value="MBD2755571.1"/>
    <property type="molecule type" value="Genomic_DNA"/>
</dbReference>
<dbReference type="AlphaFoldDB" id="A0A927B4N8"/>
<feature type="region of interest" description="Disordered" evidence="1">
    <location>
        <begin position="1"/>
        <end position="21"/>
    </location>
</feature>
<evidence type="ECO:0000256" key="1">
    <source>
        <dbReference type="SAM" id="MobiDB-lite"/>
    </source>
</evidence>
<comment type="caution">
    <text evidence="2">The sequence shown here is derived from an EMBL/GenBank/DDBJ whole genome shotgun (WGS) entry which is preliminary data.</text>
</comment>
<evidence type="ECO:0000313" key="3">
    <source>
        <dbReference type="Proteomes" id="UP000653797"/>
    </source>
</evidence>
<keyword evidence="3" id="KW-1185">Reference proteome</keyword>
<feature type="compositionally biased region" description="Basic residues" evidence="1">
    <location>
        <begin position="1"/>
        <end position="17"/>
    </location>
</feature>
<evidence type="ECO:0000313" key="2">
    <source>
        <dbReference type="EMBL" id="MBD2755571.1"/>
    </source>
</evidence>